<dbReference type="AlphaFoldDB" id="A0A6J7IY33"/>
<reference evidence="1" key="1">
    <citation type="submission" date="2020-05" db="EMBL/GenBank/DDBJ databases">
        <authorList>
            <person name="Chiriac C."/>
            <person name="Salcher M."/>
            <person name="Ghai R."/>
            <person name="Kavagutti S V."/>
        </authorList>
    </citation>
    <scope>NUCLEOTIDE SEQUENCE</scope>
</reference>
<gene>
    <name evidence="1" type="ORF">UFOPK3720_00963</name>
</gene>
<evidence type="ECO:0000313" key="1">
    <source>
        <dbReference type="EMBL" id="CAB4935591.1"/>
    </source>
</evidence>
<dbReference type="EMBL" id="CAFBNB010000173">
    <property type="protein sequence ID" value="CAB4935591.1"/>
    <property type="molecule type" value="Genomic_DNA"/>
</dbReference>
<organism evidence="1">
    <name type="scientific">freshwater metagenome</name>
    <dbReference type="NCBI Taxonomy" id="449393"/>
    <lineage>
        <taxon>unclassified sequences</taxon>
        <taxon>metagenomes</taxon>
        <taxon>ecological metagenomes</taxon>
    </lineage>
</organism>
<proteinExistence type="predicted"/>
<sequence length="198" mass="23596">MPISLVRARLGPRLGDRGHEVVEGHRQHRSPGHREHADVVDLRRREPGVGLLLVPIMKEASVSKHLEDRPVQRMASRERNGRDEHIPAVRAQIRVQFRNNGRFHPHERGRHVHCRRERPNEVVLPRDLLLWRPRLHICPQTLRHELSQIRRQPRIRQPQVHQTREILKRLRETDTRLLPRHTRRARTDISRRPRPVAL</sequence>
<name>A0A6J7IY33_9ZZZZ</name>
<protein>
    <submittedName>
        <fullName evidence="1">Unannotated protein</fullName>
    </submittedName>
</protein>
<accession>A0A6J7IY33</accession>